<dbReference type="Proteomes" id="UP000434957">
    <property type="component" value="Unassembled WGS sequence"/>
</dbReference>
<protein>
    <submittedName>
        <fullName evidence="1">Uncharacterized protein</fullName>
    </submittedName>
</protein>
<keyword evidence="2" id="KW-1185">Reference proteome</keyword>
<reference evidence="1 2" key="1">
    <citation type="submission" date="2018-08" db="EMBL/GenBank/DDBJ databases">
        <title>Genomic investigation of the strawberry pathogen Phytophthora fragariae indicates pathogenicity is determined by transcriptional variation in three key races.</title>
        <authorList>
            <person name="Adams T.M."/>
            <person name="Armitage A.D."/>
            <person name="Sobczyk M.K."/>
            <person name="Bates H.J."/>
            <person name="Dunwell J.M."/>
            <person name="Nellist C.F."/>
            <person name="Harrison R.J."/>
        </authorList>
    </citation>
    <scope>NUCLEOTIDE SEQUENCE [LARGE SCALE GENOMIC DNA]</scope>
    <source>
        <strain evidence="1 2">SCRP333</strain>
    </source>
</reference>
<organism evidence="1 2">
    <name type="scientific">Phytophthora rubi</name>
    <dbReference type="NCBI Taxonomy" id="129364"/>
    <lineage>
        <taxon>Eukaryota</taxon>
        <taxon>Sar</taxon>
        <taxon>Stramenopiles</taxon>
        <taxon>Oomycota</taxon>
        <taxon>Peronosporomycetes</taxon>
        <taxon>Peronosporales</taxon>
        <taxon>Peronosporaceae</taxon>
        <taxon>Phytophthora</taxon>
    </lineage>
</organism>
<evidence type="ECO:0000313" key="1">
    <source>
        <dbReference type="EMBL" id="KAE9334529.1"/>
    </source>
</evidence>
<name>A0A6A4FH97_9STRA</name>
<comment type="caution">
    <text evidence="1">The sequence shown here is derived from an EMBL/GenBank/DDBJ whole genome shotgun (WGS) entry which is preliminary data.</text>
</comment>
<evidence type="ECO:0000313" key="2">
    <source>
        <dbReference type="Proteomes" id="UP000434957"/>
    </source>
</evidence>
<accession>A0A6A4FH97</accession>
<gene>
    <name evidence="1" type="ORF">PR003_g13468</name>
</gene>
<proteinExistence type="predicted"/>
<dbReference type="AlphaFoldDB" id="A0A6A4FH97"/>
<dbReference type="EMBL" id="QXFT01000852">
    <property type="protein sequence ID" value="KAE9334529.1"/>
    <property type="molecule type" value="Genomic_DNA"/>
</dbReference>
<sequence>MVRLRQSIHGSCLAIQGMPRIRSYRSFMSKTMNGSTELKCCPELNCCLGVVMFQGLLYLTPLLARLDVALHNFVESAENKLYGQIPHYGESGSHLARPSLAA</sequence>